<feature type="chain" id="PRO_5046418771" evidence="1">
    <location>
        <begin position="19"/>
        <end position="293"/>
    </location>
</feature>
<comment type="caution">
    <text evidence="2">The sequence shown here is derived from an EMBL/GenBank/DDBJ whole genome shotgun (WGS) entry which is preliminary data.</text>
</comment>
<dbReference type="PANTHER" id="PTHR31698">
    <property type="entry name" value="LYSOZYME G FAMILY MEMBER"/>
    <property type="match status" value="1"/>
</dbReference>
<proteinExistence type="predicted"/>
<keyword evidence="3" id="KW-1185">Reference proteome</keyword>
<name>A0ABP0FXS1_CLALP</name>
<evidence type="ECO:0000313" key="2">
    <source>
        <dbReference type="EMBL" id="CAK8684395.1"/>
    </source>
</evidence>
<keyword evidence="1" id="KW-0732">Signal</keyword>
<evidence type="ECO:0000313" key="3">
    <source>
        <dbReference type="Proteomes" id="UP001642483"/>
    </source>
</evidence>
<feature type="signal peptide" evidence="1">
    <location>
        <begin position="1"/>
        <end position="18"/>
    </location>
</feature>
<evidence type="ECO:0000256" key="1">
    <source>
        <dbReference type="SAM" id="SignalP"/>
    </source>
</evidence>
<dbReference type="Proteomes" id="UP001642483">
    <property type="component" value="Unassembled WGS sequence"/>
</dbReference>
<protein>
    <submittedName>
        <fullName evidence="2">Uncharacterized protein</fullName>
    </submittedName>
</protein>
<sequence length="293" mass="33251">MLKLISPLLLFFAPACLARFSPFVPFDSWLRRWSKLIAHPDQRCLNVDGECLYWPTSRCAGGWEEKHNGIRTLPFCHGGGHRRCCFPCDTQCMANEQLWSREDIACNNARGRCQNTTNFCNGIYATGMCGGPFDRQCCDPKISPGGICPLVTYEPTDHLIAVGDEEMRVHPDFVPAMNVINKAAGDCGVKVLVGFTFRKPRKSKSDVMRSFVYKYYSNYFVGHAVGIFLNTTRGFCPHWCSYNGYWPDTKCFSDSLIAAGLNRETNFYLDVHDGFNRNVTAWKKLSREIRDVC</sequence>
<reference evidence="2 3" key="1">
    <citation type="submission" date="2024-02" db="EMBL/GenBank/DDBJ databases">
        <authorList>
            <person name="Daric V."/>
            <person name="Darras S."/>
        </authorList>
    </citation>
    <scope>NUCLEOTIDE SEQUENCE [LARGE SCALE GENOMIC DNA]</scope>
</reference>
<gene>
    <name evidence="2" type="ORF">CVLEPA_LOCUS15381</name>
</gene>
<organism evidence="2 3">
    <name type="scientific">Clavelina lepadiformis</name>
    <name type="common">Light-bulb sea squirt</name>
    <name type="synonym">Ascidia lepadiformis</name>
    <dbReference type="NCBI Taxonomy" id="159417"/>
    <lineage>
        <taxon>Eukaryota</taxon>
        <taxon>Metazoa</taxon>
        <taxon>Chordata</taxon>
        <taxon>Tunicata</taxon>
        <taxon>Ascidiacea</taxon>
        <taxon>Aplousobranchia</taxon>
        <taxon>Clavelinidae</taxon>
        <taxon>Clavelina</taxon>
    </lineage>
</organism>
<dbReference type="PANTHER" id="PTHR31698:SF7">
    <property type="entry name" value="PEPTIDASE M15C DOMAIN-CONTAINING PROTEIN"/>
    <property type="match status" value="1"/>
</dbReference>
<dbReference type="EMBL" id="CAWYQH010000097">
    <property type="protein sequence ID" value="CAK8684395.1"/>
    <property type="molecule type" value="Genomic_DNA"/>
</dbReference>
<accession>A0ABP0FXS1</accession>